<dbReference type="GO" id="GO:0016887">
    <property type="term" value="F:ATP hydrolysis activity"/>
    <property type="evidence" value="ECO:0007669"/>
    <property type="project" value="InterPro"/>
</dbReference>
<keyword evidence="2" id="KW-0067">ATP-binding</keyword>
<dbReference type="InterPro" id="IPR027417">
    <property type="entry name" value="P-loop_NTPase"/>
</dbReference>
<dbReference type="AlphaFoldDB" id="A0A317T998"/>
<dbReference type="InterPro" id="IPR003959">
    <property type="entry name" value="ATPase_AAA_core"/>
</dbReference>
<dbReference type="OrthoDB" id="9809379at2"/>
<dbReference type="InterPro" id="IPR041569">
    <property type="entry name" value="AAA_lid_3"/>
</dbReference>
<evidence type="ECO:0000259" key="5">
    <source>
        <dbReference type="SMART" id="SM00382"/>
    </source>
</evidence>
<dbReference type="CDD" id="cd19507">
    <property type="entry name" value="RecA-like_Ycf46-like"/>
    <property type="match status" value="1"/>
</dbReference>
<protein>
    <recommendedName>
        <fullName evidence="4">Uncharacterized AAA domain-containing protein ycf46</fullName>
    </recommendedName>
</protein>
<dbReference type="PANTHER" id="PTHR42960">
    <property type="entry name" value="YCF46 PROTEIN"/>
    <property type="match status" value="1"/>
</dbReference>
<gene>
    <name evidence="6" type="ORF">CR164_00880</name>
</gene>
<evidence type="ECO:0000256" key="2">
    <source>
        <dbReference type="ARBA" id="ARBA00022840"/>
    </source>
</evidence>
<dbReference type="SUPFAM" id="SSF52540">
    <property type="entry name" value="P-loop containing nucleoside triphosphate hydrolases"/>
    <property type="match status" value="1"/>
</dbReference>
<evidence type="ECO:0000313" key="7">
    <source>
        <dbReference type="Proteomes" id="UP000246278"/>
    </source>
</evidence>
<comment type="similarity">
    <text evidence="3">Belongs to the AAA ATPase family. Highly divergent.</text>
</comment>
<dbReference type="SMART" id="SM00382">
    <property type="entry name" value="AAA"/>
    <property type="match status" value="1"/>
</dbReference>
<dbReference type="GO" id="GO:0005524">
    <property type="term" value="F:ATP binding"/>
    <property type="evidence" value="ECO:0007669"/>
    <property type="project" value="UniProtKB-KW"/>
</dbReference>
<feature type="domain" description="AAA+ ATPase" evidence="5">
    <location>
        <begin position="271"/>
        <end position="404"/>
    </location>
</feature>
<sequence length="524" mass="58143">MKGWLDELKLNINARIALLQLVTIDEEDAMHTLDAWTHADDWPQEGMGLISWDSGDQFIEIKEPAVPFGKRLASPETVLGIIDDYQGAAIFILKDFHRAWEHRPSVLRMLRNLSARLPAREQPVNIILTSPERNLPVELRQDIPAIDVGKPGTEQMRELLERLSSSSNALRNVSPGLMERLVESALGLSVVEAGRAFRKAIVLAGKGGLDERAVRQVLNEKQHIIRESGALELYPYTGMMSNVGGLGALKKWLDERQEAFSQEARDYGLSAPKGVALVGIPGTGKSLCAKVTAGHWGMTLLRMDVGAVFSGLLGSSERNIREAIRIAEVIAPCVLWVDEIEKAFAGSTGDSGTASRVLATFLTWMQEKSAPVFVFATANNIDRLPPELFRKGRFDEIFFLDLPTRAERTRILEVHLKQQGISMISQRFNLDAVAKMTEGFVGAELQALVNDAMFPAFRDNRREIDTDDLLAAAREMVPLAKSHEKHIETLRLMVDQGLVRNASDNLSGEKVDLESIPESRPRLD</sequence>
<evidence type="ECO:0000313" key="6">
    <source>
        <dbReference type="EMBL" id="PWW83145.1"/>
    </source>
</evidence>
<reference evidence="7" key="1">
    <citation type="submission" date="2017-10" db="EMBL/GenBank/DDBJ databases">
        <authorList>
            <person name="Gaisin V.A."/>
            <person name="Rysina M.S."/>
            <person name="Grouzdev D.S."/>
        </authorList>
    </citation>
    <scope>NUCLEOTIDE SEQUENCE [LARGE SCALE GENOMIC DNA]</scope>
    <source>
        <strain evidence="7">V1</strain>
    </source>
</reference>
<dbReference type="PANTHER" id="PTHR42960:SF1">
    <property type="entry name" value="YCF46 PROTEIN"/>
    <property type="match status" value="1"/>
</dbReference>
<dbReference type="Gene3D" id="3.40.50.300">
    <property type="entry name" value="P-loop containing nucleotide triphosphate hydrolases"/>
    <property type="match status" value="1"/>
</dbReference>
<keyword evidence="1" id="KW-0547">Nucleotide-binding</keyword>
<dbReference type="Pfam" id="PF17862">
    <property type="entry name" value="AAA_lid_3"/>
    <property type="match status" value="1"/>
</dbReference>
<comment type="caution">
    <text evidence="6">The sequence shown here is derived from an EMBL/GenBank/DDBJ whole genome shotgun (WGS) entry which is preliminary data.</text>
</comment>
<dbReference type="InterPro" id="IPR003593">
    <property type="entry name" value="AAA+_ATPase"/>
</dbReference>
<evidence type="ECO:0000256" key="4">
    <source>
        <dbReference type="ARBA" id="ARBA00040480"/>
    </source>
</evidence>
<proteinExistence type="inferred from homology"/>
<evidence type="ECO:0000256" key="3">
    <source>
        <dbReference type="ARBA" id="ARBA00038088"/>
    </source>
</evidence>
<accession>A0A317T998</accession>
<dbReference type="Proteomes" id="UP000246278">
    <property type="component" value="Unassembled WGS sequence"/>
</dbReference>
<keyword evidence="7" id="KW-1185">Reference proteome</keyword>
<name>A0A317T998_9CHLB</name>
<evidence type="ECO:0000256" key="1">
    <source>
        <dbReference type="ARBA" id="ARBA00022741"/>
    </source>
</evidence>
<organism evidence="6 7">
    <name type="scientific">Prosthecochloris marina</name>
    <dbReference type="NCBI Taxonomy" id="2017681"/>
    <lineage>
        <taxon>Bacteria</taxon>
        <taxon>Pseudomonadati</taxon>
        <taxon>Chlorobiota</taxon>
        <taxon>Chlorobiia</taxon>
        <taxon>Chlorobiales</taxon>
        <taxon>Chlorobiaceae</taxon>
        <taxon>Prosthecochloris</taxon>
    </lineage>
</organism>
<dbReference type="InterPro" id="IPR052381">
    <property type="entry name" value="AAA_domain_protein"/>
</dbReference>
<dbReference type="EMBL" id="PDNZ01000001">
    <property type="protein sequence ID" value="PWW83145.1"/>
    <property type="molecule type" value="Genomic_DNA"/>
</dbReference>
<dbReference type="Gene3D" id="1.10.8.60">
    <property type="match status" value="1"/>
</dbReference>
<dbReference type="Pfam" id="PF00004">
    <property type="entry name" value="AAA"/>
    <property type="match status" value="1"/>
</dbReference>